<keyword evidence="2" id="KW-1185">Reference proteome</keyword>
<dbReference type="EMBL" id="VCDN01000040">
    <property type="protein sequence ID" value="MDX7987761.1"/>
    <property type="molecule type" value="Genomic_DNA"/>
</dbReference>
<dbReference type="Proteomes" id="UP001271890">
    <property type="component" value="Unassembled WGS sequence"/>
</dbReference>
<dbReference type="RefSeq" id="WP_319930182.1">
    <property type="nucleotide sequence ID" value="NZ_VCDN01000040.1"/>
</dbReference>
<gene>
    <name evidence="1" type="ORF">FE392_10530</name>
</gene>
<organism evidence="1 2">
    <name type="scientific">Xenorhabdus santafensis</name>
    <dbReference type="NCBI Taxonomy" id="2582833"/>
    <lineage>
        <taxon>Bacteria</taxon>
        <taxon>Pseudomonadati</taxon>
        <taxon>Pseudomonadota</taxon>
        <taxon>Gammaproteobacteria</taxon>
        <taxon>Enterobacterales</taxon>
        <taxon>Morganellaceae</taxon>
        <taxon>Xenorhabdus</taxon>
    </lineage>
</organism>
<name>A0ABU4SAJ1_9GAMM</name>
<reference evidence="2" key="1">
    <citation type="journal article" date="2024" name="Toxins">
        <title>Genome Sequence Analysis of Native Xenorhabdus Strains Isolated from Entomopathogenic Nematodes in Argentina.</title>
        <authorList>
            <person name="Palma L."/>
            <person name="Frizzo L."/>
            <person name="Kaiser S."/>
            <person name="Berry C."/>
            <person name="Caballero P."/>
            <person name="Bode H.B."/>
            <person name="Del Valle E.E."/>
        </authorList>
    </citation>
    <scope>NUCLEOTIDE SEQUENCE [LARGE SCALE GENOMIC DNA]</scope>
    <source>
        <strain evidence="2">12</strain>
    </source>
</reference>
<sequence>MPWVNKYIENKTEYAMFVNVKDTNSKSLLNQTLAAGEVKEFQLYFSDSKYDYCHMTKLYVELSIDEDIFSSLFSAYEVDTGLDVYFNTYPKISVNFDLKRCSFSLEAGNH</sequence>
<evidence type="ECO:0000313" key="2">
    <source>
        <dbReference type="Proteomes" id="UP001271890"/>
    </source>
</evidence>
<protein>
    <submittedName>
        <fullName evidence="1">Uncharacterized protein</fullName>
    </submittedName>
</protein>
<proteinExistence type="predicted"/>
<evidence type="ECO:0000313" key="1">
    <source>
        <dbReference type="EMBL" id="MDX7987761.1"/>
    </source>
</evidence>
<accession>A0ABU4SAJ1</accession>
<comment type="caution">
    <text evidence="1">The sequence shown here is derived from an EMBL/GenBank/DDBJ whole genome shotgun (WGS) entry which is preliminary data.</text>
</comment>